<dbReference type="InterPro" id="IPR036887">
    <property type="entry name" value="HTH_APSES_sf"/>
</dbReference>
<dbReference type="GO" id="GO:1990862">
    <property type="term" value="C:nuclear membrane complex Bqt3-Bqt4"/>
    <property type="evidence" value="ECO:0007669"/>
    <property type="project" value="InterPro"/>
</dbReference>
<dbReference type="AlphaFoldDB" id="A0A5C3F4Q7"/>
<feature type="compositionally biased region" description="Basic and acidic residues" evidence="3">
    <location>
        <begin position="60"/>
        <end position="70"/>
    </location>
</feature>
<organism evidence="5 6">
    <name type="scientific">Pseudozyma flocculosa</name>
    <dbReference type="NCBI Taxonomy" id="84751"/>
    <lineage>
        <taxon>Eukaryota</taxon>
        <taxon>Fungi</taxon>
        <taxon>Dikarya</taxon>
        <taxon>Basidiomycota</taxon>
        <taxon>Ustilaginomycotina</taxon>
        <taxon>Ustilaginomycetes</taxon>
        <taxon>Ustilaginales</taxon>
        <taxon>Ustilaginaceae</taxon>
        <taxon>Pseudozyma</taxon>
    </lineage>
</organism>
<dbReference type="InterPro" id="IPR003163">
    <property type="entry name" value="Tscrpt_reg_HTH_APSES-type"/>
</dbReference>
<feature type="compositionally biased region" description="Low complexity" evidence="3">
    <location>
        <begin position="18"/>
        <end position="34"/>
    </location>
</feature>
<evidence type="ECO:0000313" key="5">
    <source>
        <dbReference type="EMBL" id="SPO38677.1"/>
    </source>
</evidence>
<evidence type="ECO:0000256" key="2">
    <source>
        <dbReference type="ARBA" id="ARBA00023242"/>
    </source>
</evidence>
<dbReference type="PROSITE" id="PS00354">
    <property type="entry name" value="HMGI_Y"/>
    <property type="match status" value="1"/>
</dbReference>
<dbReference type="Proteomes" id="UP000323386">
    <property type="component" value="Unassembled WGS sequence"/>
</dbReference>
<dbReference type="PANTHER" id="PTHR38044">
    <property type="entry name" value="BOUQUET FORMATION PROTEIN 4"/>
    <property type="match status" value="1"/>
</dbReference>
<gene>
    <name evidence="5" type="ORF">PSFLO_04156</name>
</gene>
<dbReference type="PROSITE" id="PS51299">
    <property type="entry name" value="HTH_APSES"/>
    <property type="match status" value="1"/>
</dbReference>
<evidence type="ECO:0000256" key="3">
    <source>
        <dbReference type="SAM" id="MobiDB-lite"/>
    </source>
</evidence>
<feature type="region of interest" description="Disordered" evidence="3">
    <location>
        <begin position="1"/>
        <end position="70"/>
    </location>
</feature>
<name>A0A5C3F4Q7_9BASI</name>
<dbReference type="GO" id="GO:0006355">
    <property type="term" value="P:regulation of DNA-templated transcription"/>
    <property type="evidence" value="ECO:0007669"/>
    <property type="project" value="InterPro"/>
</dbReference>
<accession>A0A5C3F4Q7</accession>
<dbReference type="OrthoDB" id="1935484at2759"/>
<evidence type="ECO:0000256" key="1">
    <source>
        <dbReference type="ARBA" id="ARBA00004123"/>
    </source>
</evidence>
<dbReference type="InterPro" id="IPR000637">
    <property type="entry name" value="HMGI/Y_DNA-bd_CS"/>
</dbReference>
<protein>
    <recommendedName>
        <fullName evidence="4">HTH APSES-type domain-containing protein</fullName>
    </recommendedName>
</protein>
<reference evidence="5 6" key="1">
    <citation type="submission" date="2018-03" db="EMBL/GenBank/DDBJ databases">
        <authorList>
            <person name="Guldener U."/>
        </authorList>
    </citation>
    <scope>NUCLEOTIDE SEQUENCE [LARGE SCALE GENOMIC DNA]</scope>
    <source>
        <strain evidence="5 6">DAOM196992</strain>
    </source>
</reference>
<feature type="compositionally biased region" description="Basic residues" evidence="3">
    <location>
        <begin position="42"/>
        <end position="51"/>
    </location>
</feature>
<keyword evidence="2" id="KW-0539">Nucleus</keyword>
<dbReference type="GO" id="GO:0070197">
    <property type="term" value="P:meiotic attachment of telomere to nuclear envelope"/>
    <property type="evidence" value="ECO:0007669"/>
    <property type="project" value="InterPro"/>
</dbReference>
<dbReference type="Gene3D" id="3.10.260.10">
    <property type="entry name" value="Transcription regulator HTH, APSES-type DNA-binding domain"/>
    <property type="match status" value="1"/>
</dbReference>
<dbReference type="PANTHER" id="PTHR38044:SF1">
    <property type="entry name" value="BOUQUET FORMATION PROTEIN 4"/>
    <property type="match status" value="1"/>
</dbReference>
<dbReference type="InterPro" id="IPR037548">
    <property type="entry name" value="Bqt4"/>
</dbReference>
<feature type="region of interest" description="Disordered" evidence="3">
    <location>
        <begin position="243"/>
        <end position="304"/>
    </location>
</feature>
<feature type="compositionally biased region" description="Acidic residues" evidence="3">
    <location>
        <begin position="332"/>
        <end position="341"/>
    </location>
</feature>
<keyword evidence="6" id="KW-1185">Reference proteome</keyword>
<feature type="compositionally biased region" description="Basic residues" evidence="3">
    <location>
        <begin position="1"/>
        <end position="17"/>
    </location>
</feature>
<dbReference type="GO" id="GO:0003677">
    <property type="term" value="F:DNA binding"/>
    <property type="evidence" value="ECO:0007669"/>
    <property type="project" value="InterPro"/>
</dbReference>
<feature type="region of interest" description="Disordered" evidence="3">
    <location>
        <begin position="325"/>
        <end position="379"/>
    </location>
</feature>
<dbReference type="GO" id="GO:0044820">
    <property type="term" value="P:mitotic telomere tethering at nuclear periphery"/>
    <property type="evidence" value="ECO:0007669"/>
    <property type="project" value="TreeGrafter"/>
</dbReference>
<feature type="compositionally biased region" description="Basic and acidic residues" evidence="3">
    <location>
        <begin position="170"/>
        <end position="179"/>
    </location>
</feature>
<feature type="domain" description="HTH APSES-type" evidence="4">
    <location>
        <begin position="80"/>
        <end position="249"/>
    </location>
</feature>
<dbReference type="SUPFAM" id="SSF54616">
    <property type="entry name" value="DNA-binding domain of Mlu1-box binding protein MBP1"/>
    <property type="match status" value="2"/>
</dbReference>
<evidence type="ECO:0000313" key="6">
    <source>
        <dbReference type="Proteomes" id="UP000323386"/>
    </source>
</evidence>
<sequence>MPPVRRRSPRATPRRGRSSSVASAVSVSSTNGASSPPPSASKPKRTRKPKTVRPALPTERNPRLENHPDQPVRLQLIERENQEIIVGRVKLPSVNGNDHAFLLKRFDTDAVAATSMFRVAFPFADEAAEAAEMKYLETRYDTDRGNGGRITIAQPGVNETPVKRGRGRPRKSETPRKDGATTTDNESVAGSSTSEAVKVLPAGSTGVRLQGTWIPADDAAEVAQEYGILKFAQPLIKAAAKMAEDSSGPVLIEATPQKPAEKRGRPSKRAKKAAGDDEEEDQLAGDGSATDASTSGPSAPRMGMMRTDVFDESGHLSSITIGPYIEGMSADEGGDDEDDDEVHYSGRVPMPPRRKRVQRETIPEEEAATAAPALSGPAPLSQAEIDAQIEEAKALAAGVQRAAATIAAPVARGQKRTAVNDTPTADLTDALDDDEDYAAEGGRVVRAFRRGTRVARRRPVATTAGVLTAAGALGAAGAAYMTGVDVNTAFQTISQTVQSLGLQNWFF</sequence>
<dbReference type="EMBL" id="OOIP01000011">
    <property type="protein sequence ID" value="SPO38677.1"/>
    <property type="molecule type" value="Genomic_DNA"/>
</dbReference>
<proteinExistence type="predicted"/>
<comment type="subcellular location">
    <subcellularLocation>
        <location evidence="1">Nucleus</location>
    </subcellularLocation>
</comment>
<evidence type="ECO:0000259" key="4">
    <source>
        <dbReference type="PROSITE" id="PS51299"/>
    </source>
</evidence>
<feature type="compositionally biased region" description="Low complexity" evidence="3">
    <location>
        <begin position="368"/>
        <end position="379"/>
    </location>
</feature>
<feature type="region of interest" description="Disordered" evidence="3">
    <location>
        <begin position="146"/>
        <end position="196"/>
    </location>
</feature>
<feature type="compositionally biased region" description="Polar residues" evidence="3">
    <location>
        <begin position="180"/>
        <end position="195"/>
    </location>
</feature>